<organism evidence="5 6">
    <name type="scientific">Streptomyces aureus</name>
    <dbReference type="NCBI Taxonomy" id="193461"/>
    <lineage>
        <taxon>Bacteria</taxon>
        <taxon>Bacillati</taxon>
        <taxon>Actinomycetota</taxon>
        <taxon>Actinomycetes</taxon>
        <taxon>Kitasatosporales</taxon>
        <taxon>Streptomycetaceae</taxon>
        <taxon>Streptomyces</taxon>
    </lineage>
</organism>
<feature type="chain" id="PRO_5045925679" evidence="3">
    <location>
        <begin position="25"/>
        <end position="414"/>
    </location>
</feature>
<gene>
    <name evidence="5" type="ORF">ACEG43_38660</name>
</gene>
<evidence type="ECO:0000256" key="3">
    <source>
        <dbReference type="SAM" id="SignalP"/>
    </source>
</evidence>
<protein>
    <submittedName>
        <fullName evidence="5">ABC transporter substrate-binding protein</fullName>
    </submittedName>
</protein>
<keyword evidence="2 3" id="KW-0732">Signal</keyword>
<dbReference type="PANTHER" id="PTHR30483">
    <property type="entry name" value="LEUCINE-SPECIFIC-BINDING PROTEIN"/>
    <property type="match status" value="1"/>
</dbReference>
<dbReference type="Proteomes" id="UP001571476">
    <property type="component" value="Unassembled WGS sequence"/>
</dbReference>
<keyword evidence="6" id="KW-1185">Reference proteome</keyword>
<feature type="domain" description="Leucine-binding protein" evidence="4">
    <location>
        <begin position="35"/>
        <end position="391"/>
    </location>
</feature>
<accession>A0ABV4SV32</accession>
<evidence type="ECO:0000256" key="1">
    <source>
        <dbReference type="ARBA" id="ARBA00010062"/>
    </source>
</evidence>
<dbReference type="InterPro" id="IPR028081">
    <property type="entry name" value="Leu-bd"/>
</dbReference>
<comment type="caution">
    <text evidence="5">The sequence shown here is derived from an EMBL/GenBank/DDBJ whole genome shotgun (WGS) entry which is preliminary data.</text>
</comment>
<dbReference type="InterPro" id="IPR051010">
    <property type="entry name" value="BCAA_transport"/>
</dbReference>
<feature type="signal peptide" evidence="3">
    <location>
        <begin position="1"/>
        <end position="24"/>
    </location>
</feature>
<evidence type="ECO:0000313" key="5">
    <source>
        <dbReference type="EMBL" id="MFA3842051.1"/>
    </source>
</evidence>
<dbReference type="InterPro" id="IPR028082">
    <property type="entry name" value="Peripla_BP_I"/>
</dbReference>
<dbReference type="RefSeq" id="WP_372566107.1">
    <property type="nucleotide sequence ID" value="NZ_JBGOSP010000032.1"/>
</dbReference>
<evidence type="ECO:0000259" key="4">
    <source>
        <dbReference type="Pfam" id="PF13458"/>
    </source>
</evidence>
<dbReference type="Pfam" id="PF13458">
    <property type="entry name" value="Peripla_BP_6"/>
    <property type="match status" value="1"/>
</dbReference>
<reference evidence="5 6" key="1">
    <citation type="submission" date="2024-08" db="EMBL/GenBank/DDBJ databases">
        <title>Genome sequence of Streptomyces aureus CACIA-1.46HGO.</title>
        <authorList>
            <person name="Evangelista-Martinez Z."/>
        </authorList>
    </citation>
    <scope>NUCLEOTIDE SEQUENCE [LARGE SCALE GENOMIC DNA]</scope>
    <source>
        <strain evidence="5 6">CACIA-1.46HGO</strain>
    </source>
</reference>
<sequence>MRLYRKFFTGLALAATLSACGSGAGDADGKSGSKTITIGVLTPLNGPAASSFGHKTVDAAKARIELANASHEIPGVTLKLVSEDEGVSPQTSLAALQRLSEQDHADIVLAAGAFFFGSYRYAVQKNIPVVGDCIDGPECGDSKNPNIFAAFGSSDNNFPNYTGIPEFFKQQGGTKYCGIGYNSPSTVSNGKAMAGSVKASGMPVPYTNFAFDPGQANFSSIALSIKNAGCDVVGTQMQVGDSLSLFTALKNAGVTLKATFVQGGYGQELFESAESTTAAQGIDMAAGYAPASLKTPGVTRMMNALKTYAHWTKPYPSASHQWGWFTADTAVTGLKAAAAAKDTSAKGFISALRKVTSDDHGGLTCPVNYSTFGDTQQQFPGNCTYMAQVKGKEFVSLTGKDAVRIKAIDGTKNG</sequence>
<proteinExistence type="inferred from homology"/>
<evidence type="ECO:0000256" key="2">
    <source>
        <dbReference type="ARBA" id="ARBA00022729"/>
    </source>
</evidence>
<name>A0ABV4SV32_9ACTN</name>
<dbReference type="PROSITE" id="PS51257">
    <property type="entry name" value="PROKAR_LIPOPROTEIN"/>
    <property type="match status" value="1"/>
</dbReference>
<dbReference type="PANTHER" id="PTHR30483:SF6">
    <property type="entry name" value="PERIPLASMIC BINDING PROTEIN OF ABC TRANSPORTER FOR NATURAL AMINO ACIDS"/>
    <property type="match status" value="1"/>
</dbReference>
<evidence type="ECO:0000313" key="6">
    <source>
        <dbReference type="Proteomes" id="UP001571476"/>
    </source>
</evidence>
<dbReference type="EMBL" id="JBGOSP010000032">
    <property type="protein sequence ID" value="MFA3842051.1"/>
    <property type="molecule type" value="Genomic_DNA"/>
</dbReference>
<comment type="similarity">
    <text evidence="1">Belongs to the leucine-binding protein family.</text>
</comment>
<dbReference type="Gene3D" id="3.40.50.2300">
    <property type="match status" value="2"/>
</dbReference>
<dbReference type="SUPFAM" id="SSF53822">
    <property type="entry name" value="Periplasmic binding protein-like I"/>
    <property type="match status" value="1"/>
</dbReference>